<protein>
    <submittedName>
        <fullName evidence="2">GrpB family protein</fullName>
    </submittedName>
</protein>
<dbReference type="KEGG" id="sbat:G4Z16_20565"/>
<dbReference type="Gene3D" id="3.30.460.10">
    <property type="entry name" value="Beta Polymerase, domain 2"/>
    <property type="match status" value="1"/>
</dbReference>
<organism evidence="2 3">
    <name type="scientific">Streptomyces bathyalis</name>
    <dbReference type="NCBI Taxonomy" id="2710756"/>
    <lineage>
        <taxon>Bacteria</taxon>
        <taxon>Bacillati</taxon>
        <taxon>Actinomycetota</taxon>
        <taxon>Actinomycetes</taxon>
        <taxon>Kitasatosporales</taxon>
        <taxon>Streptomycetaceae</taxon>
        <taxon>Streptomyces</taxon>
    </lineage>
</organism>
<dbReference type="RefSeq" id="WP_197352188.1">
    <property type="nucleotide sequence ID" value="NZ_CP048882.1"/>
</dbReference>
<name>A0A7T1WUY2_9ACTN</name>
<feature type="region of interest" description="Disordered" evidence="1">
    <location>
        <begin position="49"/>
        <end position="69"/>
    </location>
</feature>
<keyword evidence="3" id="KW-1185">Reference proteome</keyword>
<reference evidence="3" key="1">
    <citation type="submission" date="2020-02" db="EMBL/GenBank/DDBJ databases">
        <title>Streptomyces sp. ASO4wet.</title>
        <authorList>
            <person name="Risdian C."/>
            <person name="Landwehr W."/>
            <person name="Schupp P."/>
            <person name="Wink J."/>
        </authorList>
    </citation>
    <scope>NUCLEOTIDE SEQUENCE [LARGE SCALE GENOMIC DNA]</scope>
    <source>
        <strain evidence="3">ASO4wet</strain>
    </source>
</reference>
<dbReference type="EMBL" id="CP048882">
    <property type="protein sequence ID" value="QPP08395.1"/>
    <property type="molecule type" value="Genomic_DNA"/>
</dbReference>
<evidence type="ECO:0000313" key="2">
    <source>
        <dbReference type="EMBL" id="QPP08395.1"/>
    </source>
</evidence>
<dbReference type="InterPro" id="IPR007344">
    <property type="entry name" value="GrpB/CoaE"/>
</dbReference>
<dbReference type="SUPFAM" id="SSF81301">
    <property type="entry name" value="Nucleotidyltransferase"/>
    <property type="match status" value="1"/>
</dbReference>
<dbReference type="InterPro" id="IPR043519">
    <property type="entry name" value="NT_sf"/>
</dbReference>
<accession>A0A7T1WUY2</accession>
<sequence>MPDPAAEPVIGLTASVATLDDVTAGTWDTRNERLFRDHMRSHPQVAREYGELNQRATGEGADGPAYGKRRTELIRRVVDHERAVRDLRLVLVREE</sequence>
<dbReference type="AlphaFoldDB" id="A0A7T1WUY2"/>
<gene>
    <name evidence="2" type="ORF">G4Z16_20565</name>
</gene>
<evidence type="ECO:0000256" key="1">
    <source>
        <dbReference type="SAM" id="MobiDB-lite"/>
    </source>
</evidence>
<dbReference type="Pfam" id="PF04229">
    <property type="entry name" value="GrpB"/>
    <property type="match status" value="1"/>
</dbReference>
<dbReference type="Proteomes" id="UP000595046">
    <property type="component" value="Chromosome"/>
</dbReference>
<proteinExistence type="predicted"/>
<evidence type="ECO:0000313" key="3">
    <source>
        <dbReference type="Proteomes" id="UP000595046"/>
    </source>
</evidence>